<evidence type="ECO:0000256" key="2">
    <source>
        <dbReference type="ARBA" id="ARBA00022845"/>
    </source>
</evidence>
<dbReference type="NCBIfam" id="NF002469">
    <property type="entry name" value="PRK01712.1"/>
    <property type="match status" value="1"/>
</dbReference>
<dbReference type="GO" id="GO:0045947">
    <property type="term" value="P:negative regulation of translational initiation"/>
    <property type="evidence" value="ECO:0007669"/>
    <property type="project" value="TreeGrafter"/>
</dbReference>
<dbReference type="SUPFAM" id="SSF117130">
    <property type="entry name" value="CsrA-like"/>
    <property type="match status" value="1"/>
</dbReference>
<dbReference type="GO" id="GO:0006109">
    <property type="term" value="P:regulation of carbohydrate metabolic process"/>
    <property type="evidence" value="ECO:0007669"/>
    <property type="project" value="InterPro"/>
</dbReference>
<dbReference type="PANTHER" id="PTHR34984:SF1">
    <property type="entry name" value="CARBON STORAGE REGULATOR"/>
    <property type="match status" value="1"/>
</dbReference>
<dbReference type="InterPro" id="IPR036107">
    <property type="entry name" value="CsrA_sf"/>
</dbReference>
<evidence type="ECO:0000256" key="3">
    <source>
        <dbReference type="ARBA" id="ARBA00022884"/>
    </source>
</evidence>
<dbReference type="GO" id="GO:0006402">
    <property type="term" value="P:mRNA catabolic process"/>
    <property type="evidence" value="ECO:0007669"/>
    <property type="project" value="InterPro"/>
</dbReference>
<accession>A0A382ND60</accession>
<keyword evidence="1" id="KW-0963">Cytoplasm</keyword>
<name>A0A382ND60_9ZZZZ</name>
<evidence type="ECO:0000256" key="1">
    <source>
        <dbReference type="ARBA" id="ARBA00022490"/>
    </source>
</evidence>
<reference evidence="4" key="1">
    <citation type="submission" date="2018-05" db="EMBL/GenBank/DDBJ databases">
        <authorList>
            <person name="Lanie J.A."/>
            <person name="Ng W.-L."/>
            <person name="Kazmierczak K.M."/>
            <person name="Andrzejewski T.M."/>
            <person name="Davidsen T.M."/>
            <person name="Wayne K.J."/>
            <person name="Tettelin H."/>
            <person name="Glass J.I."/>
            <person name="Rusch D."/>
            <person name="Podicherti R."/>
            <person name="Tsui H.-C.T."/>
            <person name="Winkler M.E."/>
        </authorList>
    </citation>
    <scope>NUCLEOTIDE SEQUENCE</scope>
</reference>
<sequence>MLILTRRVGETVVIGDDVDVTVLGMRGNQVRLGVTAPREIAVHREEIYQRIHDDKENGGVSAHAHEAAAAD</sequence>
<gene>
    <name evidence="4" type="ORF">METZ01_LOCUS310365</name>
</gene>
<organism evidence="4">
    <name type="scientific">marine metagenome</name>
    <dbReference type="NCBI Taxonomy" id="408172"/>
    <lineage>
        <taxon>unclassified sequences</taxon>
        <taxon>metagenomes</taxon>
        <taxon>ecological metagenomes</taxon>
    </lineage>
</organism>
<dbReference type="Gene3D" id="2.60.40.4380">
    <property type="entry name" value="Translational regulator CsrA"/>
    <property type="match status" value="1"/>
</dbReference>
<evidence type="ECO:0000313" key="4">
    <source>
        <dbReference type="EMBL" id="SVC57511.1"/>
    </source>
</evidence>
<dbReference type="GO" id="GO:0048027">
    <property type="term" value="F:mRNA 5'-UTR binding"/>
    <property type="evidence" value="ECO:0007669"/>
    <property type="project" value="TreeGrafter"/>
</dbReference>
<proteinExistence type="inferred from homology"/>
<dbReference type="GO" id="GO:0005829">
    <property type="term" value="C:cytosol"/>
    <property type="evidence" value="ECO:0007669"/>
    <property type="project" value="TreeGrafter"/>
</dbReference>
<evidence type="ECO:0008006" key="5">
    <source>
        <dbReference type="Google" id="ProtNLM"/>
    </source>
</evidence>
<dbReference type="AlphaFoldDB" id="A0A382ND60"/>
<dbReference type="PANTHER" id="PTHR34984">
    <property type="entry name" value="CARBON STORAGE REGULATOR"/>
    <property type="match status" value="1"/>
</dbReference>
<keyword evidence="2" id="KW-0810">Translation regulation</keyword>
<dbReference type="EMBL" id="UINC01098749">
    <property type="protein sequence ID" value="SVC57511.1"/>
    <property type="molecule type" value="Genomic_DNA"/>
</dbReference>
<dbReference type="InterPro" id="IPR003751">
    <property type="entry name" value="CsrA"/>
</dbReference>
<dbReference type="Pfam" id="PF02599">
    <property type="entry name" value="CsrA"/>
    <property type="match status" value="1"/>
</dbReference>
<protein>
    <recommendedName>
        <fullName evidence="5">Carbon storage regulator</fullName>
    </recommendedName>
</protein>
<keyword evidence="3" id="KW-0694">RNA-binding</keyword>
<dbReference type="HAMAP" id="MF_00167">
    <property type="entry name" value="CsrA"/>
    <property type="match status" value="1"/>
</dbReference>
<dbReference type="FunFam" id="2.60.40.4380:FF:000001">
    <property type="entry name" value="Translational regulator CsrA"/>
    <property type="match status" value="1"/>
</dbReference>
<dbReference type="NCBIfam" id="TIGR00202">
    <property type="entry name" value="csrA"/>
    <property type="match status" value="1"/>
</dbReference>